<dbReference type="Pfam" id="PF23666">
    <property type="entry name" value="Rcc01698_C"/>
    <property type="match status" value="1"/>
</dbReference>
<evidence type="ECO:0000259" key="1">
    <source>
        <dbReference type="Pfam" id="PF23666"/>
    </source>
</evidence>
<evidence type="ECO:0000313" key="3">
    <source>
        <dbReference type="Proteomes" id="UP001243009"/>
    </source>
</evidence>
<proteinExistence type="predicted"/>
<accession>A0ABT9EAL2</accession>
<dbReference type="EMBL" id="JAUTWS010000077">
    <property type="protein sequence ID" value="MDO9713237.1"/>
    <property type="molecule type" value="Genomic_DNA"/>
</dbReference>
<dbReference type="RefSeq" id="WP_305108096.1">
    <property type="nucleotide sequence ID" value="NZ_JAUTWS010000077.1"/>
</dbReference>
<dbReference type="InterPro" id="IPR056490">
    <property type="entry name" value="Rcc01698_C"/>
</dbReference>
<evidence type="ECO:0000313" key="2">
    <source>
        <dbReference type="EMBL" id="MDO9713237.1"/>
    </source>
</evidence>
<reference evidence="2 3" key="1">
    <citation type="submission" date="2023-08" db="EMBL/GenBank/DDBJ databases">
        <title>The draft genome sequence of Paracraurococcus sp. LOR1-02.</title>
        <authorList>
            <person name="Kingkaew E."/>
            <person name="Tanasupawat S."/>
        </authorList>
    </citation>
    <scope>NUCLEOTIDE SEQUENCE [LARGE SCALE GENOMIC DNA]</scope>
    <source>
        <strain evidence="2 3">LOR1-02</strain>
    </source>
</reference>
<name>A0ABT9EAL2_9PROT</name>
<dbReference type="Proteomes" id="UP001243009">
    <property type="component" value="Unassembled WGS sequence"/>
</dbReference>
<keyword evidence="3" id="KW-1185">Reference proteome</keyword>
<sequence>MLLRSADGTSYDEVLAAAEPAIIGTCQTILPNGPWCFWDEAANLDVMLLDITSSLASVTEAEVLAGANAALVGDEILQFRTASLIAPATYRLSGLLRGRLGTDHRTATHAAGERFVLLSGGAGLDRVRDSLALRGLMRQYKAASLYQAESAVAASAFSNTAEGLRPLSPVHIAGTRDAAANLAISWIRRTRIPSAWSDGADVPLGEASERYEVEVLSGSTVVRTIAATTPAATYTAAEQAADFGAAQAAITVRITQLSETVGRGTPRTATI</sequence>
<organism evidence="2 3">
    <name type="scientific">Paracraurococcus lichenis</name>
    <dbReference type="NCBI Taxonomy" id="3064888"/>
    <lineage>
        <taxon>Bacteria</taxon>
        <taxon>Pseudomonadati</taxon>
        <taxon>Pseudomonadota</taxon>
        <taxon>Alphaproteobacteria</taxon>
        <taxon>Acetobacterales</taxon>
        <taxon>Roseomonadaceae</taxon>
        <taxon>Paracraurococcus</taxon>
    </lineage>
</organism>
<protein>
    <recommendedName>
        <fullName evidence="1">Rcc01698-like C-terminal domain-containing protein</fullName>
    </recommendedName>
</protein>
<comment type="caution">
    <text evidence="2">The sequence shown here is derived from an EMBL/GenBank/DDBJ whole genome shotgun (WGS) entry which is preliminary data.</text>
</comment>
<gene>
    <name evidence="2" type="ORF">Q7A36_33225</name>
</gene>
<feature type="domain" description="Rcc01698-like C-terminal" evidence="1">
    <location>
        <begin position="21"/>
        <end position="116"/>
    </location>
</feature>